<evidence type="ECO:0000259" key="7">
    <source>
        <dbReference type="SMART" id="SM00853"/>
    </source>
</evidence>
<dbReference type="GO" id="GO:0005524">
    <property type="term" value="F:ATP binding"/>
    <property type="evidence" value="ECO:0007669"/>
    <property type="project" value="InterPro"/>
</dbReference>
<dbReference type="InterPro" id="IPR014721">
    <property type="entry name" value="Ribsml_uS5_D2-typ_fold_subgr"/>
</dbReference>
<dbReference type="GO" id="GO:0032300">
    <property type="term" value="C:mismatch repair complex"/>
    <property type="evidence" value="ECO:0007669"/>
    <property type="project" value="InterPro"/>
</dbReference>
<dbReference type="GO" id="GO:0140664">
    <property type="term" value="F:ATP-dependent DNA damage sensor activity"/>
    <property type="evidence" value="ECO:0007669"/>
    <property type="project" value="InterPro"/>
</dbReference>
<sequence>MSRIEILPDHVANQIAAGEVVERPVAVVKELLENSLDAGATRVQIEARRGGKSYIRVTDNGIGMTEEEALLSLKRHATSKIRLADDLLRIASFGFRGEALPSIASVCDFTLLTRPKDAETGTRIQLKNGEITDCREDAIPVGTSIEVARLFNTVPARRKFLKTDQTEAAHIVQTVRLFALAHPAVGFSLKIDGRETISTPPCPGLPERIAEIWGKKMLKDTLPFERRSGSIFLYGRLGKPPLSRASRQDLVCIVNGRPVDSRTIQYGILEACTGFLPKGRYPVAFFCLEIQPEAIDVNVHPTKREIRFRDEPQVRRIVVETVMDLLLDQGAKESFAPPENLPLPGSNFERVQPVPPKPENSQSPVPSDPRPAPSPSMPPTSAVPPPAPRPSPSFPAPPPGSRSNPPADTPRPAPPPRENRVPWQWIGPLGTSTLLFRSPRGLIVFHPRAASERVLYEQFLKETEEGELHTQPLLIPQTFEWEPLPAQCLEENREAFAEHGFEVESFGKNFFRVSMVPAWFEPGQAESFLSDAVALIREGALRPEKAGPFRERIAELAARTAHRRDRRLSEEEAMRLVRRLMQTSAPHTCPAGKPTFLEYEDGELERRFGRPI</sequence>
<dbReference type="InterPro" id="IPR042121">
    <property type="entry name" value="MutL_C_regsub"/>
</dbReference>
<keyword evidence="9" id="KW-0378">Hydrolase</keyword>
<evidence type="ECO:0000313" key="9">
    <source>
        <dbReference type="EMBL" id="MBC2602280.1"/>
    </source>
</evidence>
<feature type="compositionally biased region" description="Pro residues" evidence="6">
    <location>
        <begin position="366"/>
        <end position="400"/>
    </location>
</feature>
<feature type="domain" description="MutL C-terminal dimerisation" evidence="7">
    <location>
        <begin position="425"/>
        <end position="568"/>
    </location>
</feature>
<feature type="region of interest" description="Disordered" evidence="6">
    <location>
        <begin position="334"/>
        <end position="424"/>
    </location>
</feature>
<organism evidence="9 10">
    <name type="scientific">Puniceicoccus vermicola</name>
    <dbReference type="NCBI Taxonomy" id="388746"/>
    <lineage>
        <taxon>Bacteria</taxon>
        <taxon>Pseudomonadati</taxon>
        <taxon>Verrucomicrobiota</taxon>
        <taxon>Opitutia</taxon>
        <taxon>Puniceicoccales</taxon>
        <taxon>Puniceicoccaceae</taxon>
        <taxon>Puniceicoccus</taxon>
    </lineage>
</organism>
<accession>A0A7X1B0L3</accession>
<dbReference type="InterPro" id="IPR038973">
    <property type="entry name" value="MutL/Mlh/Pms-like"/>
</dbReference>
<dbReference type="SMART" id="SM00853">
    <property type="entry name" value="MutL_C"/>
    <property type="match status" value="1"/>
</dbReference>
<comment type="caution">
    <text evidence="9">The sequence shown here is derived from an EMBL/GenBank/DDBJ whole genome shotgun (WGS) entry which is preliminary data.</text>
</comment>
<dbReference type="HAMAP" id="MF_00149">
    <property type="entry name" value="DNA_mis_repair"/>
    <property type="match status" value="1"/>
</dbReference>
<keyword evidence="9" id="KW-0255">Endonuclease</keyword>
<dbReference type="PANTHER" id="PTHR10073:SF12">
    <property type="entry name" value="DNA MISMATCH REPAIR PROTEIN MLH1"/>
    <property type="match status" value="1"/>
</dbReference>
<dbReference type="AlphaFoldDB" id="A0A7X1B0L3"/>
<dbReference type="NCBIfam" id="TIGR00585">
    <property type="entry name" value="mutl"/>
    <property type="match status" value="1"/>
</dbReference>
<dbReference type="FunFam" id="3.30.565.10:FF:000003">
    <property type="entry name" value="DNA mismatch repair endonuclease MutL"/>
    <property type="match status" value="1"/>
</dbReference>
<evidence type="ECO:0000259" key="8">
    <source>
        <dbReference type="SMART" id="SM01340"/>
    </source>
</evidence>
<dbReference type="RefSeq" id="WP_185692977.1">
    <property type="nucleotide sequence ID" value="NZ_JACHVA010000083.1"/>
</dbReference>
<dbReference type="InterPro" id="IPR037198">
    <property type="entry name" value="MutL_C_sf"/>
</dbReference>
<dbReference type="Gene3D" id="3.30.1540.20">
    <property type="entry name" value="MutL, C-terminal domain, dimerisation subdomain"/>
    <property type="match status" value="1"/>
</dbReference>
<dbReference type="Gene3D" id="3.30.565.10">
    <property type="entry name" value="Histidine kinase-like ATPase, C-terminal domain"/>
    <property type="match status" value="1"/>
</dbReference>
<dbReference type="Pfam" id="PF01119">
    <property type="entry name" value="DNA_mis_repair"/>
    <property type="match status" value="1"/>
</dbReference>
<keyword evidence="9" id="KW-0540">Nuclease</keyword>
<dbReference type="CDD" id="cd00782">
    <property type="entry name" value="MutL_Trans"/>
    <property type="match status" value="1"/>
</dbReference>
<dbReference type="PANTHER" id="PTHR10073">
    <property type="entry name" value="DNA MISMATCH REPAIR PROTEIN MLH, PMS, MUTL"/>
    <property type="match status" value="1"/>
</dbReference>
<gene>
    <name evidence="5 9" type="primary">mutL</name>
    <name evidence="9" type="ORF">H5P30_10870</name>
</gene>
<evidence type="ECO:0000256" key="4">
    <source>
        <dbReference type="ARBA" id="ARBA00023204"/>
    </source>
</evidence>
<evidence type="ECO:0000256" key="3">
    <source>
        <dbReference type="ARBA" id="ARBA00022763"/>
    </source>
</evidence>
<comment type="similarity">
    <text evidence="1 5">Belongs to the DNA mismatch repair MutL/HexB family.</text>
</comment>
<keyword evidence="3 5" id="KW-0227">DNA damage</keyword>
<dbReference type="CDD" id="cd16926">
    <property type="entry name" value="HATPase_MutL-MLH-PMS-like"/>
    <property type="match status" value="1"/>
</dbReference>
<feature type="compositionally biased region" description="Pro residues" evidence="6">
    <location>
        <begin position="407"/>
        <end position="416"/>
    </location>
</feature>
<dbReference type="SUPFAM" id="SSF55874">
    <property type="entry name" value="ATPase domain of HSP90 chaperone/DNA topoisomerase II/histidine kinase"/>
    <property type="match status" value="1"/>
</dbReference>
<evidence type="ECO:0000256" key="1">
    <source>
        <dbReference type="ARBA" id="ARBA00006082"/>
    </source>
</evidence>
<dbReference type="InterPro" id="IPR036890">
    <property type="entry name" value="HATPase_C_sf"/>
</dbReference>
<dbReference type="GO" id="GO:0004519">
    <property type="term" value="F:endonuclease activity"/>
    <property type="evidence" value="ECO:0007669"/>
    <property type="project" value="UniProtKB-KW"/>
</dbReference>
<dbReference type="SUPFAM" id="SSF54211">
    <property type="entry name" value="Ribosomal protein S5 domain 2-like"/>
    <property type="match status" value="1"/>
</dbReference>
<keyword evidence="4 5" id="KW-0234">DNA repair</keyword>
<dbReference type="GO" id="GO:0030983">
    <property type="term" value="F:mismatched DNA binding"/>
    <property type="evidence" value="ECO:0007669"/>
    <property type="project" value="InterPro"/>
</dbReference>
<keyword evidence="10" id="KW-1185">Reference proteome</keyword>
<dbReference type="InterPro" id="IPR013507">
    <property type="entry name" value="DNA_mismatch_S5_2-like"/>
</dbReference>
<protein>
    <recommendedName>
        <fullName evidence="2 5">DNA mismatch repair protein MutL</fullName>
    </recommendedName>
</protein>
<dbReference type="GO" id="GO:0016887">
    <property type="term" value="F:ATP hydrolysis activity"/>
    <property type="evidence" value="ECO:0007669"/>
    <property type="project" value="InterPro"/>
</dbReference>
<name>A0A7X1B0L3_9BACT</name>
<dbReference type="InterPro" id="IPR042120">
    <property type="entry name" value="MutL_C_dimsub"/>
</dbReference>
<evidence type="ECO:0000313" key="10">
    <source>
        <dbReference type="Proteomes" id="UP000525652"/>
    </source>
</evidence>
<dbReference type="SMART" id="SM01340">
    <property type="entry name" value="DNA_mis_repair"/>
    <property type="match status" value="1"/>
</dbReference>
<dbReference type="GO" id="GO:0006298">
    <property type="term" value="P:mismatch repair"/>
    <property type="evidence" value="ECO:0007669"/>
    <property type="project" value="UniProtKB-UniRule"/>
</dbReference>
<comment type="function">
    <text evidence="5">This protein is involved in the repair of mismatches in DNA. It is required for dam-dependent methyl-directed DNA mismatch repair. May act as a 'molecular matchmaker', a protein that promotes the formation of a stable complex between two or more DNA-binding proteins in an ATP-dependent manner without itself being part of a final effector complex.</text>
</comment>
<dbReference type="InterPro" id="IPR020667">
    <property type="entry name" value="DNA_mismatch_repair_MutL"/>
</dbReference>
<dbReference type="InterPro" id="IPR014762">
    <property type="entry name" value="DNA_mismatch_repair_CS"/>
</dbReference>
<dbReference type="InterPro" id="IPR020568">
    <property type="entry name" value="Ribosomal_Su5_D2-typ_SF"/>
</dbReference>
<evidence type="ECO:0000256" key="2">
    <source>
        <dbReference type="ARBA" id="ARBA00021975"/>
    </source>
</evidence>
<dbReference type="Gene3D" id="3.30.230.10">
    <property type="match status" value="1"/>
</dbReference>
<dbReference type="Pfam" id="PF13589">
    <property type="entry name" value="HATPase_c_3"/>
    <property type="match status" value="1"/>
</dbReference>
<dbReference type="Pfam" id="PF08676">
    <property type="entry name" value="MutL_C"/>
    <property type="match status" value="1"/>
</dbReference>
<dbReference type="Proteomes" id="UP000525652">
    <property type="component" value="Unassembled WGS sequence"/>
</dbReference>
<dbReference type="SUPFAM" id="SSF118116">
    <property type="entry name" value="DNA mismatch repair protein MutL"/>
    <property type="match status" value="1"/>
</dbReference>
<dbReference type="InterPro" id="IPR014790">
    <property type="entry name" value="MutL_C"/>
</dbReference>
<dbReference type="InterPro" id="IPR002099">
    <property type="entry name" value="MutL/Mlh/PMS"/>
</dbReference>
<evidence type="ECO:0000256" key="5">
    <source>
        <dbReference type="HAMAP-Rule" id="MF_00149"/>
    </source>
</evidence>
<feature type="domain" description="DNA mismatch repair protein S5" evidence="8">
    <location>
        <begin position="209"/>
        <end position="327"/>
    </location>
</feature>
<dbReference type="EMBL" id="JACHVA010000083">
    <property type="protein sequence ID" value="MBC2602280.1"/>
    <property type="molecule type" value="Genomic_DNA"/>
</dbReference>
<proteinExistence type="inferred from homology"/>
<dbReference type="PROSITE" id="PS00058">
    <property type="entry name" value="DNA_MISMATCH_REPAIR_1"/>
    <property type="match status" value="1"/>
</dbReference>
<reference evidence="9 10" key="1">
    <citation type="submission" date="2020-07" db="EMBL/GenBank/DDBJ databases">
        <authorList>
            <person name="Feng X."/>
        </authorList>
    </citation>
    <scope>NUCLEOTIDE SEQUENCE [LARGE SCALE GENOMIC DNA]</scope>
    <source>
        <strain evidence="9 10">JCM14086</strain>
    </source>
</reference>
<evidence type="ECO:0000256" key="6">
    <source>
        <dbReference type="SAM" id="MobiDB-lite"/>
    </source>
</evidence>
<dbReference type="Gene3D" id="3.30.1370.100">
    <property type="entry name" value="MutL, C-terminal domain, regulatory subdomain"/>
    <property type="match status" value="1"/>
</dbReference>